<evidence type="ECO:0000313" key="3">
    <source>
        <dbReference type="EMBL" id="GAA3944129.1"/>
    </source>
</evidence>
<protein>
    <submittedName>
        <fullName evidence="3">HIT family protein</fullName>
    </submittedName>
</protein>
<dbReference type="PANTHER" id="PTHR46648:SF1">
    <property type="entry name" value="ADENOSINE 5'-MONOPHOSPHORAMIDASE HNT1"/>
    <property type="match status" value="1"/>
</dbReference>
<evidence type="ECO:0000256" key="1">
    <source>
        <dbReference type="PROSITE-ProRule" id="PRU00464"/>
    </source>
</evidence>
<proteinExistence type="predicted"/>
<dbReference type="PRINTS" id="PR00332">
    <property type="entry name" value="HISTRIAD"/>
</dbReference>
<evidence type="ECO:0000259" key="2">
    <source>
        <dbReference type="PROSITE" id="PS51084"/>
    </source>
</evidence>
<comment type="caution">
    <text evidence="3">The sequence shown here is derived from an EMBL/GenBank/DDBJ whole genome shotgun (WGS) entry which is preliminary data.</text>
</comment>
<accession>A0ABP7NE49</accession>
<dbReference type="InterPro" id="IPR001310">
    <property type="entry name" value="Histidine_triad_HIT"/>
</dbReference>
<reference evidence="4" key="1">
    <citation type="journal article" date="2019" name="Int. J. Syst. Evol. Microbiol.">
        <title>The Global Catalogue of Microorganisms (GCM) 10K type strain sequencing project: providing services to taxonomists for standard genome sequencing and annotation.</title>
        <authorList>
            <consortium name="The Broad Institute Genomics Platform"/>
            <consortium name="The Broad Institute Genome Sequencing Center for Infectious Disease"/>
            <person name="Wu L."/>
            <person name="Ma J."/>
        </authorList>
    </citation>
    <scope>NUCLEOTIDE SEQUENCE [LARGE SCALE GENOMIC DNA]</scope>
    <source>
        <strain evidence="4">JCM 17551</strain>
    </source>
</reference>
<name>A0ABP7NE49_9GAMM</name>
<dbReference type="InterPro" id="IPR036265">
    <property type="entry name" value="HIT-like_sf"/>
</dbReference>
<dbReference type="EMBL" id="BAABBN010000017">
    <property type="protein sequence ID" value="GAA3944129.1"/>
    <property type="molecule type" value="Genomic_DNA"/>
</dbReference>
<dbReference type="SUPFAM" id="SSF54197">
    <property type="entry name" value="HIT-like"/>
    <property type="match status" value="1"/>
</dbReference>
<dbReference type="Pfam" id="PF01230">
    <property type="entry name" value="HIT"/>
    <property type="match status" value="1"/>
</dbReference>
<dbReference type="RefSeq" id="WP_344800907.1">
    <property type="nucleotide sequence ID" value="NZ_BAABBN010000017.1"/>
</dbReference>
<feature type="short sequence motif" description="Histidine triad motif" evidence="1">
    <location>
        <begin position="97"/>
        <end position="101"/>
    </location>
</feature>
<dbReference type="PROSITE" id="PS51084">
    <property type="entry name" value="HIT_2"/>
    <property type="match status" value="1"/>
</dbReference>
<organism evidence="3 4">
    <name type="scientific">Litoribacillus peritrichatus</name>
    <dbReference type="NCBI Taxonomy" id="718191"/>
    <lineage>
        <taxon>Bacteria</taxon>
        <taxon>Pseudomonadati</taxon>
        <taxon>Pseudomonadota</taxon>
        <taxon>Gammaproteobacteria</taxon>
        <taxon>Oceanospirillales</taxon>
        <taxon>Oceanospirillaceae</taxon>
        <taxon>Litoribacillus</taxon>
    </lineage>
</organism>
<feature type="domain" description="HIT" evidence="2">
    <location>
        <begin position="4"/>
        <end position="112"/>
    </location>
</feature>
<gene>
    <name evidence="3" type="ORF">GCM10022277_44830</name>
</gene>
<dbReference type="InterPro" id="IPR011146">
    <property type="entry name" value="HIT-like"/>
</dbReference>
<dbReference type="Proteomes" id="UP001501565">
    <property type="component" value="Unassembled WGS sequence"/>
</dbReference>
<sequence>MSCIFCQINQGALPAHALEVTEHTHAIMDKFPLSPGHIIVLSKTHASTVSALTSDERAALLDAGHRLSGALKKADDRIKDVHFLINDGPKANQHVPHVHLHIIPRYGWDLAKLPYRFMTRFANPLNYLLAEKRLSSWAVKIRNHLPNTM</sequence>
<dbReference type="InterPro" id="IPR019808">
    <property type="entry name" value="Histidine_triad_CS"/>
</dbReference>
<evidence type="ECO:0000313" key="4">
    <source>
        <dbReference type="Proteomes" id="UP001501565"/>
    </source>
</evidence>
<keyword evidence="4" id="KW-1185">Reference proteome</keyword>
<dbReference type="PANTHER" id="PTHR46648">
    <property type="entry name" value="HIT FAMILY PROTEIN 1"/>
    <property type="match status" value="1"/>
</dbReference>
<dbReference type="PROSITE" id="PS00892">
    <property type="entry name" value="HIT_1"/>
    <property type="match status" value="1"/>
</dbReference>
<dbReference type="Gene3D" id="3.30.428.10">
    <property type="entry name" value="HIT-like"/>
    <property type="match status" value="1"/>
</dbReference>